<dbReference type="Gene3D" id="1.10.10.60">
    <property type="entry name" value="Homeodomain-like"/>
    <property type="match status" value="1"/>
</dbReference>
<sequence length="294" mass="35341">MSDIKLLKINDFKNKESEVSFYTNTINSHLQLHHTRIEKPHKHNFYAVFLFINGSGKHEIDFKKYDVKPGSVFFLYPGQTHSWELSDDIEGYIFFHTEDFYEMAYVTNSIKDFPFFESSYSDKCIYLNTENREIIEDLFKKLLIESNKNEWKQKQLILSYITQIYIYLNRFIEHESIINYTELRHYQSVFSKFIKLLEEHFTRKKSATEYADLLNITQKHLNRIVKSITHKTTTEIITERIVLEAKRQLLYTDKTLNEIALDLGFTDYTYFSRLFKKYVTITASDFRKSYRKES</sequence>
<accession>A0A3P1B7A4</accession>
<keyword evidence="1" id="KW-0805">Transcription regulation</keyword>
<dbReference type="GO" id="GO:0043565">
    <property type="term" value="F:sequence-specific DNA binding"/>
    <property type="evidence" value="ECO:0007669"/>
    <property type="project" value="InterPro"/>
</dbReference>
<dbReference type="SMART" id="SM00342">
    <property type="entry name" value="HTH_ARAC"/>
    <property type="match status" value="1"/>
</dbReference>
<dbReference type="SUPFAM" id="SSF46689">
    <property type="entry name" value="Homeodomain-like"/>
    <property type="match status" value="1"/>
</dbReference>
<keyword evidence="6" id="KW-1185">Reference proteome</keyword>
<evidence type="ECO:0000256" key="2">
    <source>
        <dbReference type="ARBA" id="ARBA00023125"/>
    </source>
</evidence>
<proteinExistence type="predicted"/>
<dbReference type="PANTHER" id="PTHR43280">
    <property type="entry name" value="ARAC-FAMILY TRANSCRIPTIONAL REGULATOR"/>
    <property type="match status" value="1"/>
</dbReference>
<feature type="domain" description="HTH araC/xylS-type" evidence="4">
    <location>
        <begin position="191"/>
        <end position="289"/>
    </location>
</feature>
<dbReference type="SUPFAM" id="SSF51215">
    <property type="entry name" value="Regulatory protein AraC"/>
    <property type="match status" value="1"/>
</dbReference>
<keyword evidence="2" id="KW-0238">DNA-binding</keyword>
<dbReference type="GO" id="GO:0003700">
    <property type="term" value="F:DNA-binding transcription factor activity"/>
    <property type="evidence" value="ECO:0007669"/>
    <property type="project" value="InterPro"/>
</dbReference>
<dbReference type="AlphaFoldDB" id="A0A3P1B7A4"/>
<dbReference type="OrthoDB" id="1096411at2"/>
<name>A0A3P1B7A4_9FLAO</name>
<comment type="caution">
    <text evidence="5">The sequence shown here is derived from an EMBL/GenBank/DDBJ whole genome shotgun (WGS) entry which is preliminary data.</text>
</comment>
<dbReference type="Pfam" id="PF02311">
    <property type="entry name" value="AraC_binding"/>
    <property type="match status" value="1"/>
</dbReference>
<reference evidence="5 6" key="1">
    <citation type="submission" date="2018-11" db="EMBL/GenBank/DDBJ databases">
        <title>Flavobacterium sp. nov., YIM 102796 draft genome.</title>
        <authorList>
            <person name="Li G."/>
            <person name="Jiang Y."/>
        </authorList>
    </citation>
    <scope>NUCLEOTIDE SEQUENCE [LARGE SCALE GENOMIC DNA]</scope>
    <source>
        <strain evidence="5 6">YIM 102796</strain>
    </source>
</reference>
<dbReference type="InterPro" id="IPR037923">
    <property type="entry name" value="HTH-like"/>
</dbReference>
<keyword evidence="3" id="KW-0804">Transcription</keyword>
<evidence type="ECO:0000313" key="6">
    <source>
        <dbReference type="Proteomes" id="UP000268372"/>
    </source>
</evidence>
<dbReference type="InterPro" id="IPR003313">
    <property type="entry name" value="AraC-bd"/>
</dbReference>
<protein>
    <submittedName>
        <fullName evidence="5">Helix-turn-helix domain-containing protein</fullName>
    </submittedName>
</protein>
<dbReference type="InterPro" id="IPR018060">
    <property type="entry name" value="HTH_AraC"/>
</dbReference>
<organism evidence="5 6">
    <name type="scientific">Paenimyroides viscosum</name>
    <dbReference type="NCBI Taxonomy" id="2488729"/>
    <lineage>
        <taxon>Bacteria</taxon>
        <taxon>Pseudomonadati</taxon>
        <taxon>Bacteroidota</taxon>
        <taxon>Flavobacteriia</taxon>
        <taxon>Flavobacteriales</taxon>
        <taxon>Flavobacteriaceae</taxon>
        <taxon>Paenimyroides</taxon>
    </lineage>
</organism>
<dbReference type="InterPro" id="IPR014710">
    <property type="entry name" value="RmlC-like_jellyroll"/>
</dbReference>
<dbReference type="Pfam" id="PF12833">
    <property type="entry name" value="HTH_18"/>
    <property type="match status" value="1"/>
</dbReference>
<dbReference type="RefSeq" id="WP_124897921.1">
    <property type="nucleotide sequence ID" value="NZ_RQTJ01000001.1"/>
</dbReference>
<dbReference type="Gene3D" id="2.60.120.10">
    <property type="entry name" value="Jelly Rolls"/>
    <property type="match status" value="1"/>
</dbReference>
<evidence type="ECO:0000256" key="3">
    <source>
        <dbReference type="ARBA" id="ARBA00023163"/>
    </source>
</evidence>
<dbReference type="PANTHER" id="PTHR43280:SF32">
    <property type="entry name" value="TRANSCRIPTIONAL REGULATORY PROTEIN"/>
    <property type="match status" value="1"/>
</dbReference>
<gene>
    <name evidence="5" type="ORF">EG242_00220</name>
</gene>
<dbReference type="Proteomes" id="UP000268372">
    <property type="component" value="Unassembled WGS sequence"/>
</dbReference>
<dbReference type="EMBL" id="RQTJ01000001">
    <property type="protein sequence ID" value="RRA96986.1"/>
    <property type="molecule type" value="Genomic_DNA"/>
</dbReference>
<dbReference type="InterPro" id="IPR009057">
    <property type="entry name" value="Homeodomain-like_sf"/>
</dbReference>
<evidence type="ECO:0000259" key="4">
    <source>
        <dbReference type="PROSITE" id="PS01124"/>
    </source>
</evidence>
<dbReference type="PROSITE" id="PS01124">
    <property type="entry name" value="HTH_ARAC_FAMILY_2"/>
    <property type="match status" value="1"/>
</dbReference>
<evidence type="ECO:0000256" key="1">
    <source>
        <dbReference type="ARBA" id="ARBA00023015"/>
    </source>
</evidence>
<evidence type="ECO:0000313" key="5">
    <source>
        <dbReference type="EMBL" id="RRA96986.1"/>
    </source>
</evidence>